<protein>
    <submittedName>
        <fullName evidence="1">Uncharacterized protein</fullName>
    </submittedName>
</protein>
<dbReference type="EMBL" id="JAVAMQ010000034">
    <property type="protein sequence ID" value="MDP5309098.1"/>
    <property type="molecule type" value="Genomic_DNA"/>
</dbReference>
<organism evidence="1 2">
    <name type="scientific">Paracoccus spongiarum</name>
    <dbReference type="NCBI Taxonomy" id="3064387"/>
    <lineage>
        <taxon>Bacteria</taxon>
        <taxon>Pseudomonadati</taxon>
        <taxon>Pseudomonadota</taxon>
        <taxon>Alphaproteobacteria</taxon>
        <taxon>Rhodobacterales</taxon>
        <taxon>Paracoccaceae</taxon>
        <taxon>Paracoccus</taxon>
    </lineage>
</organism>
<dbReference type="RefSeq" id="WP_305964912.1">
    <property type="nucleotide sequence ID" value="NZ_JAVAMQ010000034.1"/>
</dbReference>
<reference evidence="1 2" key="1">
    <citation type="submission" date="2023-08" db="EMBL/GenBank/DDBJ databases">
        <authorList>
            <person name="Park J.-S."/>
        </authorList>
    </citation>
    <scope>NUCLEOTIDE SEQUENCE [LARGE SCALE GENOMIC DNA]</scope>
    <source>
        <strain evidence="1 2">2205BS29-5</strain>
    </source>
</reference>
<keyword evidence="2" id="KW-1185">Reference proteome</keyword>
<evidence type="ECO:0000313" key="2">
    <source>
        <dbReference type="Proteomes" id="UP001224997"/>
    </source>
</evidence>
<evidence type="ECO:0000313" key="1">
    <source>
        <dbReference type="EMBL" id="MDP5309098.1"/>
    </source>
</evidence>
<gene>
    <name evidence="1" type="ORF">Q5Y72_18655</name>
</gene>
<comment type="caution">
    <text evidence="1">The sequence shown here is derived from an EMBL/GenBank/DDBJ whole genome shotgun (WGS) entry which is preliminary data.</text>
</comment>
<sequence length="102" mass="11318">MPATLDLGNEVHGAGNNGDIAQGEIAVTPELDFVKLARICVDERAVQVQEYMHRSAQCPKNLKGPTKRPDHSGRRGFVSLSILLKEWKFFDGGMPAYLHANW</sequence>
<proteinExistence type="predicted"/>
<dbReference type="Proteomes" id="UP001224997">
    <property type="component" value="Unassembled WGS sequence"/>
</dbReference>
<accession>A0ABT9JGY7</accession>
<name>A0ABT9JGY7_9RHOB</name>